<dbReference type="Proteomes" id="UP001147733">
    <property type="component" value="Unassembled WGS sequence"/>
</dbReference>
<dbReference type="GeneID" id="81379953"/>
<organism evidence="2 3">
    <name type="scientific">Penicillium citrinum</name>
    <dbReference type="NCBI Taxonomy" id="5077"/>
    <lineage>
        <taxon>Eukaryota</taxon>
        <taxon>Fungi</taxon>
        <taxon>Dikarya</taxon>
        <taxon>Ascomycota</taxon>
        <taxon>Pezizomycotina</taxon>
        <taxon>Eurotiomycetes</taxon>
        <taxon>Eurotiomycetidae</taxon>
        <taxon>Eurotiales</taxon>
        <taxon>Aspergillaceae</taxon>
        <taxon>Penicillium</taxon>
    </lineage>
</organism>
<dbReference type="Pfam" id="PF08450">
    <property type="entry name" value="SGL"/>
    <property type="match status" value="1"/>
</dbReference>
<gene>
    <name evidence="2" type="ORF">N7469_001866</name>
</gene>
<dbReference type="OrthoDB" id="423498at2759"/>
<proteinExistence type="predicted"/>
<name>A0A9W9PHK3_PENCI</name>
<reference evidence="2" key="2">
    <citation type="journal article" date="2023" name="IMA Fungus">
        <title>Comparative genomic study of the Penicillium genus elucidates a diverse pangenome and 15 lateral gene transfer events.</title>
        <authorList>
            <person name="Petersen C."/>
            <person name="Sorensen T."/>
            <person name="Nielsen M.R."/>
            <person name="Sondergaard T.E."/>
            <person name="Sorensen J.L."/>
            <person name="Fitzpatrick D.A."/>
            <person name="Frisvad J.C."/>
            <person name="Nielsen K.L."/>
        </authorList>
    </citation>
    <scope>NUCLEOTIDE SEQUENCE</scope>
    <source>
        <strain evidence="2">IBT 23319</strain>
    </source>
</reference>
<evidence type="ECO:0000313" key="2">
    <source>
        <dbReference type="EMBL" id="KAJ5243539.1"/>
    </source>
</evidence>
<reference evidence="2" key="1">
    <citation type="submission" date="2022-11" db="EMBL/GenBank/DDBJ databases">
        <authorList>
            <person name="Petersen C."/>
        </authorList>
    </citation>
    <scope>NUCLEOTIDE SEQUENCE</scope>
    <source>
        <strain evidence="2">IBT 23319</strain>
    </source>
</reference>
<feature type="domain" description="SMP-30/Gluconolactonase/LRE-like region" evidence="1">
    <location>
        <begin position="125"/>
        <end position="284"/>
    </location>
</feature>
<evidence type="ECO:0000259" key="1">
    <source>
        <dbReference type="Pfam" id="PF08450"/>
    </source>
</evidence>
<protein>
    <recommendedName>
        <fullName evidence="1">SMP-30/Gluconolactonase/LRE-like region domain-containing protein</fullName>
    </recommendedName>
</protein>
<dbReference type="AlphaFoldDB" id="A0A9W9PHK3"/>
<dbReference type="SUPFAM" id="SSF63829">
    <property type="entry name" value="Calcium-dependent phosphotriesterase"/>
    <property type="match status" value="1"/>
</dbReference>
<dbReference type="InterPro" id="IPR052988">
    <property type="entry name" value="Oryzine_lactonohydrolase"/>
</dbReference>
<dbReference type="InterPro" id="IPR011042">
    <property type="entry name" value="6-blade_b-propeller_TolB-like"/>
</dbReference>
<evidence type="ECO:0000313" key="3">
    <source>
        <dbReference type="Proteomes" id="UP001147733"/>
    </source>
</evidence>
<comment type="caution">
    <text evidence="2">The sequence shown here is derived from an EMBL/GenBank/DDBJ whole genome shotgun (WGS) entry which is preliminary data.</text>
</comment>
<dbReference type="PANTHER" id="PTHR47064">
    <property type="entry name" value="PUTATIVE (AFU_ORTHOLOGUE AFUA_1G08990)-RELATED"/>
    <property type="match status" value="1"/>
</dbReference>
<accession>A0A9W9PHK3</accession>
<dbReference type="Gene3D" id="2.120.10.30">
    <property type="entry name" value="TolB, C-terminal domain"/>
    <property type="match status" value="1"/>
</dbReference>
<dbReference type="RefSeq" id="XP_056506543.1">
    <property type="nucleotide sequence ID" value="XM_056640786.1"/>
</dbReference>
<sequence length="309" mass="34086">MDKKLRVLGSYPWIRFQNAIAPFDEDTFPNEIPREFNKLRIYVIKESLAAILGEWDTGNIKTPFYEIQSDQNTLMNALSKIKSTDFTAWGSFFFGITGTRGALEKIQSLDGESSVHDAPAVGPETNELFYADTGVTGGLWAIKIDSRKARKVKIDPPLANINGAKYHSSHIYVTTNGTHTRAIFPIDPLTGSATPVVNNLRGRQFNSPNDLVFNGMSNTWFTAPCYGWYQEFPSVQSPELPNTIYFLDMNSKALVAVSNDIVTAPNGLAFSTDGSTLYLADSNSTAGRSLAHFSAKREMFGHSMSADLS</sequence>
<dbReference type="InterPro" id="IPR013658">
    <property type="entry name" value="SGL"/>
</dbReference>
<keyword evidence="3" id="KW-1185">Reference proteome</keyword>
<dbReference type="PANTHER" id="PTHR47064:SF2">
    <property type="entry name" value="SMP-30_GLUCONOLACTONASE_LRE-LIKE REGION DOMAIN-CONTAINING PROTEIN-RELATED"/>
    <property type="match status" value="1"/>
</dbReference>
<dbReference type="EMBL" id="JAPQKT010000001">
    <property type="protein sequence ID" value="KAJ5243539.1"/>
    <property type="molecule type" value="Genomic_DNA"/>
</dbReference>